<dbReference type="EC" id="5.6.2.4" evidence="10"/>
<dbReference type="InterPro" id="IPR004589">
    <property type="entry name" value="DNA_helicase_ATP-dep_RecQ"/>
</dbReference>
<dbReference type="Pfam" id="PF00271">
    <property type="entry name" value="Helicase_C"/>
    <property type="match status" value="1"/>
</dbReference>
<dbReference type="EMBL" id="FNLO01000011">
    <property type="protein sequence ID" value="SDV50281.1"/>
    <property type="molecule type" value="Genomic_DNA"/>
</dbReference>
<evidence type="ECO:0000256" key="2">
    <source>
        <dbReference type="ARBA" id="ARBA00022723"/>
    </source>
</evidence>
<evidence type="ECO:0000256" key="8">
    <source>
        <dbReference type="ARBA" id="ARBA00023235"/>
    </source>
</evidence>
<organism evidence="16 17">
    <name type="scientific">Chitinasiproducens palmae</name>
    <dbReference type="NCBI Taxonomy" id="1770053"/>
    <lineage>
        <taxon>Bacteria</taxon>
        <taxon>Pseudomonadati</taxon>
        <taxon>Pseudomonadota</taxon>
        <taxon>Betaproteobacteria</taxon>
        <taxon>Burkholderiales</taxon>
        <taxon>Burkholderiaceae</taxon>
        <taxon>Chitinasiproducens</taxon>
    </lineage>
</organism>
<dbReference type="SMART" id="SM00490">
    <property type="entry name" value="HELICc"/>
    <property type="match status" value="1"/>
</dbReference>
<evidence type="ECO:0000313" key="17">
    <source>
        <dbReference type="Proteomes" id="UP000243719"/>
    </source>
</evidence>
<evidence type="ECO:0000256" key="5">
    <source>
        <dbReference type="ARBA" id="ARBA00022806"/>
    </source>
</evidence>
<dbReference type="InterPro" id="IPR002464">
    <property type="entry name" value="DNA/RNA_helicase_DEAH_CS"/>
</dbReference>
<evidence type="ECO:0000313" key="16">
    <source>
        <dbReference type="EMBL" id="SDV50281.1"/>
    </source>
</evidence>
<evidence type="ECO:0000256" key="13">
    <source>
        <dbReference type="SAM" id="MobiDB-lite"/>
    </source>
</evidence>
<dbReference type="NCBIfam" id="TIGR00614">
    <property type="entry name" value="recQ_fam"/>
    <property type="match status" value="1"/>
</dbReference>
<dbReference type="InterPro" id="IPR001650">
    <property type="entry name" value="Helicase_C-like"/>
</dbReference>
<keyword evidence="6" id="KW-0067">ATP-binding</keyword>
<dbReference type="STRING" id="1770053.SAMN05216551_11156"/>
<keyword evidence="2" id="KW-0479">Metal-binding</keyword>
<dbReference type="OrthoDB" id="9760034at2"/>
<accession>A0A1H2PV20</accession>
<evidence type="ECO:0000256" key="7">
    <source>
        <dbReference type="ARBA" id="ARBA00023125"/>
    </source>
</evidence>
<reference evidence="17" key="1">
    <citation type="submission" date="2016-09" db="EMBL/GenBank/DDBJ databases">
        <authorList>
            <person name="Varghese N."/>
            <person name="Submissions S."/>
        </authorList>
    </citation>
    <scope>NUCLEOTIDE SEQUENCE [LARGE SCALE GENOMIC DNA]</scope>
    <source>
        <strain evidence="17">JS23</strain>
    </source>
</reference>
<name>A0A1H2PV20_9BURK</name>
<keyword evidence="8" id="KW-0413">Isomerase</keyword>
<dbReference type="GO" id="GO:0006310">
    <property type="term" value="P:DNA recombination"/>
    <property type="evidence" value="ECO:0007669"/>
    <property type="project" value="InterPro"/>
</dbReference>
<evidence type="ECO:0000256" key="3">
    <source>
        <dbReference type="ARBA" id="ARBA00022741"/>
    </source>
</evidence>
<feature type="domain" description="Helicase C-terminal" evidence="15">
    <location>
        <begin position="241"/>
        <end position="398"/>
    </location>
</feature>
<proteinExistence type="inferred from homology"/>
<evidence type="ECO:0000259" key="15">
    <source>
        <dbReference type="PROSITE" id="PS51194"/>
    </source>
</evidence>
<dbReference type="InterPro" id="IPR027417">
    <property type="entry name" value="P-loop_NTPase"/>
</dbReference>
<dbReference type="CDD" id="cd17920">
    <property type="entry name" value="DEXHc_RecQ"/>
    <property type="match status" value="1"/>
</dbReference>
<dbReference type="FunFam" id="3.40.50.300:FF:001389">
    <property type="entry name" value="ATP-dependent DNA helicase RecQ"/>
    <property type="match status" value="1"/>
</dbReference>
<feature type="region of interest" description="Disordered" evidence="13">
    <location>
        <begin position="533"/>
        <end position="566"/>
    </location>
</feature>
<comment type="similarity">
    <text evidence="1">Belongs to the helicase family. RecQ subfamily.</text>
</comment>
<dbReference type="GO" id="GO:0016787">
    <property type="term" value="F:hydrolase activity"/>
    <property type="evidence" value="ECO:0007669"/>
    <property type="project" value="UniProtKB-KW"/>
</dbReference>
<dbReference type="GO" id="GO:0043590">
    <property type="term" value="C:bacterial nucleoid"/>
    <property type="evidence" value="ECO:0007669"/>
    <property type="project" value="TreeGrafter"/>
</dbReference>
<evidence type="ECO:0000256" key="1">
    <source>
        <dbReference type="ARBA" id="ARBA00005446"/>
    </source>
</evidence>
<dbReference type="GO" id="GO:0043138">
    <property type="term" value="F:3'-5' DNA helicase activity"/>
    <property type="evidence" value="ECO:0007669"/>
    <property type="project" value="UniProtKB-EC"/>
</dbReference>
<dbReference type="Proteomes" id="UP000243719">
    <property type="component" value="Unassembled WGS sequence"/>
</dbReference>
<dbReference type="InterPro" id="IPR014001">
    <property type="entry name" value="Helicase_ATP-bd"/>
</dbReference>
<dbReference type="PROSITE" id="PS51192">
    <property type="entry name" value="HELICASE_ATP_BIND_1"/>
    <property type="match status" value="1"/>
</dbReference>
<protein>
    <recommendedName>
        <fullName evidence="11">ATP-dependent DNA helicase RecQ</fullName>
        <ecNumber evidence="10">5.6.2.4</ecNumber>
    </recommendedName>
    <alternativeName>
        <fullName evidence="12">DNA 3'-5' helicase RecQ</fullName>
    </alternativeName>
</protein>
<dbReference type="GO" id="GO:0030894">
    <property type="term" value="C:replisome"/>
    <property type="evidence" value="ECO:0007669"/>
    <property type="project" value="TreeGrafter"/>
</dbReference>
<keyword evidence="3" id="KW-0547">Nucleotide-binding</keyword>
<dbReference type="InterPro" id="IPR032284">
    <property type="entry name" value="RecQ_Zn-bd"/>
</dbReference>
<dbReference type="GO" id="GO:0005524">
    <property type="term" value="F:ATP binding"/>
    <property type="evidence" value="ECO:0007669"/>
    <property type="project" value="UniProtKB-KW"/>
</dbReference>
<dbReference type="Gene3D" id="3.40.50.300">
    <property type="entry name" value="P-loop containing nucleotide triphosphate hydrolases"/>
    <property type="match status" value="2"/>
</dbReference>
<keyword evidence="4" id="KW-0378">Hydrolase</keyword>
<dbReference type="GO" id="GO:0046872">
    <property type="term" value="F:metal ion binding"/>
    <property type="evidence" value="ECO:0007669"/>
    <property type="project" value="UniProtKB-KW"/>
</dbReference>
<sequence length="626" mass="68791">MRNDLADTLSGGPAILDAPVAPSAFRRLRRTLKQTFGFESLRPGQRPIIRSVLAGEDTLALMPTGAGKSLCYQLPALLLPGLTLVVSPLISLMKDQADGLAAAGVAVAVLNSTLSRADEKEAIQAIEDGRIKIVFTTPERLAKPEFQQVISRQSISLVVVDEAHCVSQWGHDFRPDFLEIGAAVKALGRPAILALTATATPRVVDDIVAQLKMVEPRIYNTGVYRDNLEFAVINVVNADDKMRQALDYVNRAEGSGIVYAATVRDVEAVYEALRESGASVTRYHGKMGKAEREEAQEDFMGDRCRVVVATNAFGMGIDKADIRFVLHYQMPGSLEAYYQEAGRAGRDGLKAQCTMLFDRNDRRLQQFFLSGRYPSIELANRTHNMLCQLAEMPEHRVGRSGGWVGADALREAMSEAGGGVAPARNKLQTVLKMLIDAKLARRDRQRRYQPLDCEDGHENITRTLDEYGRLAEHDRQSLEAVIAYAQNAQCRWQRLLDYFGHRATWPEGRGCGHCDNCRHPVEFASFASDTAPAESASVATPTVEADRVSRTEKSIKNAPTQAPAWQPGDAVSVRRYGEGRVESVAGDRVSVTFDDGETRTFVADFVRPARRSVRSRPDAAVAQSTG</sequence>
<dbReference type="RefSeq" id="WP_091911105.1">
    <property type="nucleotide sequence ID" value="NZ_FNLO01000011.1"/>
</dbReference>
<dbReference type="SUPFAM" id="SSF52540">
    <property type="entry name" value="P-loop containing nucleoside triphosphate hydrolases"/>
    <property type="match status" value="1"/>
</dbReference>
<evidence type="ECO:0000256" key="9">
    <source>
        <dbReference type="ARBA" id="ARBA00034617"/>
    </source>
</evidence>
<dbReference type="Pfam" id="PF00270">
    <property type="entry name" value="DEAD"/>
    <property type="match status" value="1"/>
</dbReference>
<dbReference type="AlphaFoldDB" id="A0A1H2PV20"/>
<feature type="domain" description="Helicase ATP-binding" evidence="14">
    <location>
        <begin position="49"/>
        <end position="217"/>
    </location>
</feature>
<evidence type="ECO:0000256" key="4">
    <source>
        <dbReference type="ARBA" id="ARBA00022801"/>
    </source>
</evidence>
<evidence type="ECO:0000256" key="12">
    <source>
        <dbReference type="ARBA" id="ARBA00044550"/>
    </source>
</evidence>
<keyword evidence="5 16" id="KW-0347">Helicase</keyword>
<dbReference type="SMART" id="SM00487">
    <property type="entry name" value="DEXDc"/>
    <property type="match status" value="1"/>
</dbReference>
<dbReference type="Pfam" id="PF16124">
    <property type="entry name" value="RecQ_Zn_bind"/>
    <property type="match status" value="1"/>
</dbReference>
<dbReference type="PROSITE" id="PS00690">
    <property type="entry name" value="DEAH_ATP_HELICASE"/>
    <property type="match status" value="1"/>
</dbReference>
<evidence type="ECO:0000259" key="14">
    <source>
        <dbReference type="PROSITE" id="PS51192"/>
    </source>
</evidence>
<evidence type="ECO:0000256" key="10">
    <source>
        <dbReference type="ARBA" id="ARBA00034808"/>
    </source>
</evidence>
<dbReference type="GO" id="GO:0006281">
    <property type="term" value="P:DNA repair"/>
    <property type="evidence" value="ECO:0007669"/>
    <property type="project" value="TreeGrafter"/>
</dbReference>
<dbReference type="GO" id="GO:0005737">
    <property type="term" value="C:cytoplasm"/>
    <property type="evidence" value="ECO:0007669"/>
    <property type="project" value="TreeGrafter"/>
</dbReference>
<dbReference type="PANTHER" id="PTHR13710:SF105">
    <property type="entry name" value="ATP-DEPENDENT DNA HELICASE Q1"/>
    <property type="match status" value="1"/>
</dbReference>
<keyword evidence="17" id="KW-1185">Reference proteome</keyword>
<dbReference type="GO" id="GO:0003677">
    <property type="term" value="F:DNA binding"/>
    <property type="evidence" value="ECO:0007669"/>
    <property type="project" value="UniProtKB-KW"/>
</dbReference>
<gene>
    <name evidence="16" type="ORF">SAMN05216551_11156</name>
</gene>
<dbReference type="GO" id="GO:0009378">
    <property type="term" value="F:four-way junction helicase activity"/>
    <property type="evidence" value="ECO:0007669"/>
    <property type="project" value="TreeGrafter"/>
</dbReference>
<dbReference type="InterPro" id="IPR011545">
    <property type="entry name" value="DEAD/DEAH_box_helicase_dom"/>
</dbReference>
<feature type="compositionally biased region" description="Basic and acidic residues" evidence="13">
    <location>
        <begin position="544"/>
        <end position="555"/>
    </location>
</feature>
<dbReference type="PANTHER" id="PTHR13710">
    <property type="entry name" value="DNA HELICASE RECQ FAMILY MEMBER"/>
    <property type="match status" value="1"/>
</dbReference>
<comment type="catalytic activity">
    <reaction evidence="9">
        <text>Couples ATP hydrolysis with the unwinding of duplex DNA by translocating in the 3'-5' direction.</text>
        <dbReference type="EC" id="5.6.2.4"/>
    </reaction>
</comment>
<dbReference type="PROSITE" id="PS51194">
    <property type="entry name" value="HELICASE_CTER"/>
    <property type="match status" value="1"/>
</dbReference>
<evidence type="ECO:0000256" key="11">
    <source>
        <dbReference type="ARBA" id="ARBA00044535"/>
    </source>
</evidence>
<evidence type="ECO:0000256" key="6">
    <source>
        <dbReference type="ARBA" id="ARBA00022840"/>
    </source>
</evidence>
<keyword evidence="7" id="KW-0238">DNA-binding</keyword>